<dbReference type="Pfam" id="PF24859">
    <property type="entry name" value="FdhE_central"/>
    <property type="match status" value="1"/>
</dbReference>
<feature type="domain" description="FdhE central" evidence="5">
    <location>
        <begin position="50"/>
        <end position="87"/>
    </location>
</feature>
<name>A4NZQ7_HAEIF</name>
<evidence type="ECO:0000259" key="5">
    <source>
        <dbReference type="Pfam" id="PF24859"/>
    </source>
</evidence>
<organism evidence="7 8">
    <name type="scientific">Haemophilus influenzae 22.4-21</name>
    <dbReference type="NCBI Taxonomy" id="375063"/>
    <lineage>
        <taxon>Bacteria</taxon>
        <taxon>Pseudomonadati</taxon>
        <taxon>Pseudomonadota</taxon>
        <taxon>Gammaproteobacteria</taxon>
        <taxon>Pasteurellales</taxon>
        <taxon>Pasteurellaceae</taxon>
        <taxon>Haemophilus</taxon>
    </lineage>
</organism>
<dbReference type="CDD" id="cd16341">
    <property type="entry name" value="FdhE"/>
    <property type="match status" value="1"/>
</dbReference>
<feature type="domain" description="FdhE C-terminal" evidence="6">
    <location>
        <begin position="89"/>
        <end position="163"/>
    </location>
</feature>
<evidence type="ECO:0000313" key="8">
    <source>
        <dbReference type="Proteomes" id="UP000005596"/>
    </source>
</evidence>
<dbReference type="AlphaFoldDB" id="A4NZQ7"/>
<feature type="domain" description="FdhE N-terminal" evidence="4">
    <location>
        <begin position="1"/>
        <end position="46"/>
    </location>
</feature>
<dbReference type="InterPro" id="IPR056774">
    <property type="entry name" value="FdhE_N"/>
</dbReference>
<evidence type="ECO:0000256" key="1">
    <source>
        <dbReference type="ARBA" id="ARBA00004496"/>
    </source>
</evidence>
<dbReference type="Pfam" id="PF04216">
    <property type="entry name" value="FdhE_N"/>
    <property type="match status" value="1"/>
</dbReference>
<dbReference type="GO" id="GO:0008199">
    <property type="term" value="F:ferric iron binding"/>
    <property type="evidence" value="ECO:0007669"/>
    <property type="project" value="TreeGrafter"/>
</dbReference>
<evidence type="ECO:0000256" key="3">
    <source>
        <dbReference type="ARBA" id="ARBA00061033"/>
    </source>
</evidence>
<dbReference type="PANTHER" id="PTHR37689:SF1">
    <property type="entry name" value="PROTEIN FDHE"/>
    <property type="match status" value="1"/>
</dbReference>
<sequence length="170" mass="19132">MANKLLAQEFNLVSSDKAVFIWAALSLYWLQLAQQIPHNSQVENAENLHHCPVCGSLPVASIVQIGTSQGLRYLHCNLCESEWNLVRAQCTNCNNHDKLEMWSLDEELALVRAETCSSCESYLKIMFQEKDSHVEPVADDLASIFLDIEMEEKGFARSGLNPFVFPAEEA</sequence>
<dbReference type="EMBL" id="AAZJ01000010">
    <property type="protein sequence ID" value="EDK13353.1"/>
    <property type="molecule type" value="Genomic_DNA"/>
</dbReference>
<dbReference type="Proteomes" id="UP000005596">
    <property type="component" value="Unassembled WGS sequence"/>
</dbReference>
<evidence type="ECO:0000259" key="6">
    <source>
        <dbReference type="Pfam" id="PF24860"/>
    </source>
</evidence>
<gene>
    <name evidence="7" type="ORF">CGSHiR3021_01282</name>
</gene>
<evidence type="ECO:0000256" key="2">
    <source>
        <dbReference type="ARBA" id="ARBA00022490"/>
    </source>
</evidence>
<dbReference type="GO" id="GO:0005829">
    <property type="term" value="C:cytosol"/>
    <property type="evidence" value="ECO:0007669"/>
    <property type="project" value="TreeGrafter"/>
</dbReference>
<comment type="similarity">
    <text evidence="3">Belongs to the FdhE family.</text>
</comment>
<keyword evidence="2" id="KW-0963">Cytoplasm</keyword>
<accession>A4NZQ7</accession>
<dbReference type="Gene3D" id="3.90.1670.10">
    <property type="entry name" value="FdhE-like domain"/>
    <property type="match status" value="1"/>
</dbReference>
<dbReference type="SUPFAM" id="SSF144020">
    <property type="entry name" value="FdhE-like"/>
    <property type="match status" value="1"/>
</dbReference>
<dbReference type="FunFam" id="3.90.1670.10:FF:000001">
    <property type="entry name" value="Protein FdhE"/>
    <property type="match status" value="1"/>
</dbReference>
<dbReference type="InterPro" id="IPR056796">
    <property type="entry name" value="FdhE_C"/>
</dbReference>
<protein>
    <submittedName>
        <fullName evidence="7">Formate dehydrogenase accessory protein FdhE</fullName>
    </submittedName>
</protein>
<dbReference type="BioCyc" id="HINF375063:G119K-1744-MONOMER"/>
<dbReference type="InterPro" id="IPR056797">
    <property type="entry name" value="FdhE_central"/>
</dbReference>
<dbReference type="Pfam" id="PF24860">
    <property type="entry name" value="FdhE_C"/>
    <property type="match status" value="1"/>
</dbReference>
<comment type="subcellular location">
    <subcellularLocation>
        <location evidence="1">Cytoplasm</location>
    </subcellularLocation>
</comment>
<dbReference type="InterPro" id="IPR024064">
    <property type="entry name" value="FdhE-like_sf"/>
</dbReference>
<dbReference type="InterPro" id="IPR006452">
    <property type="entry name" value="Formate_DH_accessory"/>
</dbReference>
<evidence type="ECO:0000313" key="7">
    <source>
        <dbReference type="EMBL" id="EDK13353.1"/>
    </source>
</evidence>
<reference evidence="7 8" key="1">
    <citation type="journal article" date="2007" name="Genome Biol.">
        <title>Characterization and modeling of the Haemophilus influenzae core and supragenomes based on the complete genomic sequences of Rd and 12 clinical nontypeable strains.</title>
        <authorList>
            <person name="Hogg J.S."/>
            <person name="Hu F.Z."/>
            <person name="Janto B."/>
            <person name="Boissy R."/>
            <person name="Hayes J."/>
            <person name="Keefe R."/>
            <person name="Post J.C."/>
            <person name="Ehrlich G.D."/>
        </authorList>
    </citation>
    <scope>NUCLEOTIDE SEQUENCE [LARGE SCALE GENOMIC DNA]</scope>
    <source>
        <strain evidence="7 8">22.4-21</strain>
    </source>
</reference>
<evidence type="ECO:0000259" key="4">
    <source>
        <dbReference type="Pfam" id="PF04216"/>
    </source>
</evidence>
<dbReference type="PANTHER" id="PTHR37689">
    <property type="entry name" value="PROTEIN FDHE"/>
    <property type="match status" value="1"/>
</dbReference>
<dbReference type="GO" id="GO:0051604">
    <property type="term" value="P:protein maturation"/>
    <property type="evidence" value="ECO:0007669"/>
    <property type="project" value="TreeGrafter"/>
</dbReference>
<dbReference type="NCBIfam" id="TIGR01562">
    <property type="entry name" value="FdhE"/>
    <property type="match status" value="1"/>
</dbReference>
<proteinExistence type="inferred from homology"/>